<accession>A0ABX0T9C0</accession>
<dbReference type="SUPFAM" id="SSF55166">
    <property type="entry name" value="Hedgehog/DD-peptidase"/>
    <property type="match status" value="1"/>
</dbReference>
<dbReference type="InterPro" id="IPR009045">
    <property type="entry name" value="Zn_M74/Hedgehog-like"/>
</dbReference>
<feature type="transmembrane region" description="Helical" evidence="1">
    <location>
        <begin position="542"/>
        <end position="565"/>
    </location>
</feature>
<proteinExistence type="predicted"/>
<keyword evidence="1" id="KW-0472">Membrane</keyword>
<evidence type="ECO:0000313" key="3">
    <source>
        <dbReference type="EMBL" id="NII42107.1"/>
    </source>
</evidence>
<evidence type="ECO:0000259" key="2">
    <source>
        <dbReference type="Pfam" id="PF20155"/>
    </source>
</evidence>
<dbReference type="RefSeq" id="WP_166781107.1">
    <property type="nucleotide sequence ID" value="NZ_JAAOYO010000004.1"/>
</dbReference>
<keyword evidence="4" id="KW-1185">Reference proteome</keyword>
<evidence type="ECO:0000313" key="4">
    <source>
        <dbReference type="Proteomes" id="UP001318300"/>
    </source>
</evidence>
<protein>
    <submittedName>
        <fullName evidence="3">Tape measure domain-containing protein</fullName>
    </submittedName>
</protein>
<feature type="transmembrane region" description="Helical" evidence="1">
    <location>
        <begin position="635"/>
        <end position="658"/>
    </location>
</feature>
<feature type="transmembrane region" description="Helical" evidence="1">
    <location>
        <begin position="694"/>
        <end position="718"/>
    </location>
</feature>
<organism evidence="3 4">
    <name type="scientific">Curtobacterium salicis</name>
    <dbReference type="NCBI Taxonomy" id="1779862"/>
    <lineage>
        <taxon>Bacteria</taxon>
        <taxon>Bacillati</taxon>
        <taxon>Actinomycetota</taxon>
        <taxon>Actinomycetes</taxon>
        <taxon>Micrococcales</taxon>
        <taxon>Microbacteriaceae</taxon>
        <taxon>Curtobacterium</taxon>
    </lineage>
</organism>
<feature type="domain" description="Tape measure protein N-terminal" evidence="2">
    <location>
        <begin position="86"/>
        <end position="251"/>
    </location>
</feature>
<comment type="caution">
    <text evidence="3">The sequence shown here is derived from an EMBL/GenBank/DDBJ whole genome shotgun (WGS) entry which is preliminary data.</text>
</comment>
<evidence type="ECO:0000256" key="1">
    <source>
        <dbReference type="SAM" id="Phobius"/>
    </source>
</evidence>
<dbReference type="Pfam" id="PF20155">
    <property type="entry name" value="TMP_3"/>
    <property type="match status" value="1"/>
</dbReference>
<dbReference type="NCBIfam" id="TIGR02675">
    <property type="entry name" value="tape_meas_nterm"/>
    <property type="match status" value="1"/>
</dbReference>
<sequence length="1233" mass="126228">MSTESAIAYVSVVPQARGAGRAIERQINPGALGVSVGQKMSPGFLKSVGSMAAKSTAIIGGGVAAIGATIAGVAAKKGLSRLLDIDDAKGKLTGLKTSTAGIAKIMDSALQSVRGTAFGLGDAAGVASNAVAAGIKPGQSLTKYLKLTADAATIAGVSLDEMGSIINKTTTSGKVYTDNLNQLADRGIPIFQWLQKEYGVSADGLSKMVTDGKVDAATFRKVIQENIGGAALASGKTVRGAWANVGAALGRVGAMFLAGGVAAAPQLFTSTANGIDRAQAALAPYAETLSNKLNVGMTALAGYIDKVDFAKILGGVSGLYDLVVKGDFSGKLSSAFGIQEDSAFVSFVLGARDAIGGFIATLRAGDAPGALDAVKNSIVDLGPAVSAFGQQLPKIGGATAELAAGGITVLAGVLGFLADHVDTLIKFMPLIVAGYVAWTLATRATAAASIALRTAELLALPAQIRRNAMRLAAARLEYATARGMTVSSAATAVNTSATNQNASALVRQSLAQRIATGATKVGTIATLIGAGALRVFGSAVKFALGPIGIIITIVGALVAGLLWFFTQTKLGQGIVQTAFAAIQSAVSAVGAGFTWLWQNAIKPAFDGIVIGAQTVGGWFVSLWRDYISPPLTAIGNAVGYLWSAWISPIFQLIGAILTQVVGPGFLWLWTGVISPVFGWIGARISSWWTTAQAVFGIVVGFVRGTLGAVFTWLWSGVISPVFGWIGDRISGWWSRASLIFSAVSSFLRVTLGPAFSWLYSAAVKPVFDAIGTVVRAVWQGWLKPVFDKIVNVARVVLPAAFEAMKDGIGKAWDAVKSVVKAPIKFIVETVIRDGIIGNFNKLADVFHTDHLPTVSLPKGFAGGGILPGASRMSSGDDQLVPMRRGEGVLVSEGLRTAADRAAFLAANAAGRRGVGFASLLSGGFAKGGIVGAATGAWDWLASKAGKAWNWAQDAAGTAASVISDPIRTLGKLANGLMSKIPGGGAMVDMAKGVGRKVLDSVVSKLQSIGDLGGLNPFGGNGANGNLPSSVLGKASGFAPGSGVGPTGGLLTKAAAAAWNAANKASGGILRLTEGYRDLKAQAYRWSLFKAGGNLAAPIGTSVHGLGRAADVAGGQAWLRANGAKYGWANTGLGFSQREPWHFEFKGGAVPQMALGGVVSRRPGGILANLGEGRYDEAVVPLTPQITDALSGGGRAVQEAPLVGALSFVSSGDVRQDLDQTMHTLRTLRRGGRR</sequence>
<dbReference type="CDD" id="cd14814">
    <property type="entry name" value="Peptidase_M15"/>
    <property type="match status" value="1"/>
</dbReference>
<dbReference type="InterPro" id="IPR013491">
    <property type="entry name" value="Tape_meas_N"/>
</dbReference>
<dbReference type="EMBL" id="JAAOYO010000004">
    <property type="protein sequence ID" value="NII42107.1"/>
    <property type="molecule type" value="Genomic_DNA"/>
</dbReference>
<feature type="transmembrane region" description="Helical" evidence="1">
    <location>
        <begin position="577"/>
        <end position="598"/>
    </location>
</feature>
<gene>
    <name evidence="3" type="ORF">E9228_002765</name>
</gene>
<dbReference type="Gene3D" id="3.30.1380.10">
    <property type="match status" value="1"/>
</dbReference>
<feature type="transmembrane region" description="Helical" evidence="1">
    <location>
        <begin position="664"/>
        <end position="682"/>
    </location>
</feature>
<reference evidence="3 4" key="1">
    <citation type="submission" date="2020-03" db="EMBL/GenBank/DDBJ databases">
        <title>Above-ground endophytic microbial communities from plants in different locations in the United States.</title>
        <authorList>
            <person name="Frank C."/>
        </authorList>
    </citation>
    <scope>NUCLEOTIDE SEQUENCE [LARGE SCALE GENOMIC DNA]</scope>
    <source>
        <strain evidence="3 4">WW7</strain>
    </source>
</reference>
<keyword evidence="1" id="KW-1133">Transmembrane helix</keyword>
<dbReference type="Proteomes" id="UP001318300">
    <property type="component" value="Unassembled WGS sequence"/>
</dbReference>
<keyword evidence="1" id="KW-0812">Transmembrane</keyword>
<name>A0ABX0T9C0_9MICO</name>